<dbReference type="InParanoid" id="W7XGU5"/>
<keyword evidence="1" id="KW-0472">Membrane</keyword>
<keyword evidence="1 2" id="KW-0812">Transmembrane</keyword>
<accession>W7XGU5</accession>
<dbReference type="Proteomes" id="UP000009168">
    <property type="component" value="Unassembled WGS sequence"/>
</dbReference>
<sequence>MKYILWLLKHVYQALMSVRHALIQNHLLIQPVSRIYLKALMMIQLAFKNAKSMSFKMKTMSVQNTKFLDVFNEMKTKNALNKIKIQSLLKLLISVYQWIMFAHILIALFREHQIFKNVKMNANQHFTNYGGLNL</sequence>
<reference evidence="3" key="1">
    <citation type="journal article" date="2006" name="PLoS Biol.">
        <title>Macronuclear genome sequence of the ciliate Tetrahymena thermophila, a model eukaryote.</title>
        <authorList>
            <person name="Eisen J.A."/>
            <person name="Coyne R.S."/>
            <person name="Wu M."/>
            <person name="Wu D."/>
            <person name="Thiagarajan M."/>
            <person name="Wortman J.R."/>
            <person name="Badger J.H."/>
            <person name="Ren Q."/>
            <person name="Amedeo P."/>
            <person name="Jones K.M."/>
            <person name="Tallon L.J."/>
            <person name="Delcher A.L."/>
            <person name="Salzberg S.L."/>
            <person name="Silva J.C."/>
            <person name="Haas B.J."/>
            <person name="Majoros W.H."/>
            <person name="Farzad M."/>
            <person name="Carlton J.M."/>
            <person name="Smith R.K. Jr."/>
            <person name="Garg J."/>
            <person name="Pearlman R.E."/>
            <person name="Karrer K.M."/>
            <person name="Sun L."/>
            <person name="Manning G."/>
            <person name="Elde N.C."/>
            <person name="Turkewitz A.P."/>
            <person name="Asai D.J."/>
            <person name="Wilkes D.E."/>
            <person name="Wang Y."/>
            <person name="Cai H."/>
            <person name="Collins K."/>
            <person name="Stewart B.A."/>
            <person name="Lee S.R."/>
            <person name="Wilamowska K."/>
            <person name="Weinberg Z."/>
            <person name="Ruzzo W.L."/>
            <person name="Wloga D."/>
            <person name="Gaertig J."/>
            <person name="Frankel J."/>
            <person name="Tsao C.-C."/>
            <person name="Gorovsky M.A."/>
            <person name="Keeling P.J."/>
            <person name="Waller R.F."/>
            <person name="Patron N.J."/>
            <person name="Cherry J.M."/>
            <person name="Stover N.A."/>
            <person name="Krieger C.J."/>
            <person name="del Toro C."/>
            <person name="Ryder H.F."/>
            <person name="Williamson S.C."/>
            <person name="Barbeau R.A."/>
            <person name="Hamilton E.P."/>
            <person name="Orias E."/>
        </authorList>
    </citation>
    <scope>NUCLEOTIDE SEQUENCE [LARGE SCALE GENOMIC DNA]</scope>
    <source>
        <strain evidence="3">SB210</strain>
    </source>
</reference>
<gene>
    <name evidence="2" type="ORF">TTHERM_001405864</name>
</gene>
<organism evidence="2 3">
    <name type="scientific">Tetrahymena thermophila (strain SB210)</name>
    <dbReference type="NCBI Taxonomy" id="312017"/>
    <lineage>
        <taxon>Eukaryota</taxon>
        <taxon>Sar</taxon>
        <taxon>Alveolata</taxon>
        <taxon>Ciliophora</taxon>
        <taxon>Intramacronucleata</taxon>
        <taxon>Oligohymenophorea</taxon>
        <taxon>Hymenostomatida</taxon>
        <taxon>Tetrahymenina</taxon>
        <taxon>Tetrahymenidae</taxon>
        <taxon>Tetrahymena</taxon>
    </lineage>
</organism>
<keyword evidence="3" id="KW-1185">Reference proteome</keyword>
<name>W7XGU5_TETTS</name>
<proteinExistence type="predicted"/>
<evidence type="ECO:0000313" key="3">
    <source>
        <dbReference type="Proteomes" id="UP000009168"/>
    </source>
</evidence>
<keyword evidence="1" id="KW-1133">Transmembrane helix</keyword>
<dbReference type="EMBL" id="GG662844">
    <property type="protein sequence ID" value="EWS76278.1"/>
    <property type="molecule type" value="Genomic_DNA"/>
</dbReference>
<feature type="transmembrane region" description="Helical" evidence="1">
    <location>
        <begin position="88"/>
        <end position="109"/>
    </location>
</feature>
<dbReference type="GeneID" id="24442308"/>
<dbReference type="AlphaFoldDB" id="W7XGU5"/>
<evidence type="ECO:0000256" key="1">
    <source>
        <dbReference type="SAM" id="Phobius"/>
    </source>
</evidence>
<dbReference type="RefSeq" id="XP_012651188.1">
    <property type="nucleotide sequence ID" value="XM_012795734.1"/>
</dbReference>
<protein>
    <submittedName>
        <fullName evidence="2">Transmembrane protein, putative</fullName>
    </submittedName>
</protein>
<dbReference type="KEGG" id="tet:TTHERM_001405864"/>
<evidence type="ECO:0000313" key="2">
    <source>
        <dbReference type="EMBL" id="EWS76278.1"/>
    </source>
</evidence>